<accession>A0ACC2TB86</accession>
<protein>
    <submittedName>
        <fullName evidence="1">NADPH-dependent 1-acyl dihydroxyacetone phosphate reductase</fullName>
    </submittedName>
</protein>
<evidence type="ECO:0000313" key="1">
    <source>
        <dbReference type="EMBL" id="KAJ9071821.1"/>
    </source>
</evidence>
<name>A0ACC2TB86_9FUNG</name>
<keyword evidence="2" id="KW-1185">Reference proteome</keyword>
<evidence type="ECO:0000313" key="2">
    <source>
        <dbReference type="Proteomes" id="UP001165960"/>
    </source>
</evidence>
<dbReference type="Proteomes" id="UP001165960">
    <property type="component" value="Unassembled WGS sequence"/>
</dbReference>
<organism evidence="1 2">
    <name type="scientific">Entomophthora muscae</name>
    <dbReference type="NCBI Taxonomy" id="34485"/>
    <lineage>
        <taxon>Eukaryota</taxon>
        <taxon>Fungi</taxon>
        <taxon>Fungi incertae sedis</taxon>
        <taxon>Zoopagomycota</taxon>
        <taxon>Entomophthoromycotina</taxon>
        <taxon>Entomophthoromycetes</taxon>
        <taxon>Entomophthorales</taxon>
        <taxon>Entomophthoraceae</taxon>
        <taxon>Entomophthora</taxon>
    </lineage>
</organism>
<reference evidence="1" key="1">
    <citation type="submission" date="2022-04" db="EMBL/GenBank/DDBJ databases">
        <title>Genome of the entomopathogenic fungus Entomophthora muscae.</title>
        <authorList>
            <person name="Elya C."/>
            <person name="Lovett B.R."/>
            <person name="Lee E."/>
            <person name="Macias A.M."/>
            <person name="Hajek A.E."/>
            <person name="De Bivort B.L."/>
            <person name="Kasson M.T."/>
            <person name="De Fine Licht H.H."/>
            <person name="Stajich J.E."/>
        </authorList>
    </citation>
    <scope>NUCLEOTIDE SEQUENCE</scope>
    <source>
        <strain evidence="1">Berkeley</strain>
    </source>
</reference>
<dbReference type="EMBL" id="QTSX02003100">
    <property type="protein sequence ID" value="KAJ9071821.1"/>
    <property type="molecule type" value="Genomic_DNA"/>
</dbReference>
<proteinExistence type="predicted"/>
<gene>
    <name evidence="1" type="primary">AYR1_4</name>
    <name evidence="1" type="ORF">DSO57_1033267</name>
</gene>
<comment type="caution">
    <text evidence="1">The sequence shown here is derived from an EMBL/GenBank/DDBJ whole genome shotgun (WGS) entry which is preliminary data.</text>
</comment>
<sequence length="345" mass="38941">MANTKRAVVVITGCSNGGIGSYLGKQFVLQGCTTYATARNLSSTSDAEAWGCMPLQLDVNDKDSVQEAIQHVLKSEGRIDYLINNAGIGSMGPLIELDLNLVSKVMDTNLLGPLRVIQAVAPHMIKRRMGTVVNVGSIVGDMYEPWTGIYCSSKAALHSMTNCLRLELSPFNIDVVAVKPGYVESQLFQKTIKFLTESYEDEGYKESLLQPASAYQPLEPTFATRMKRTSNVNAYPSDMFAKQVVAWLLSRRNPSFLKRLCILLSRPFSHVLYLFSMVLYKLGIHYKRKSLSYFYNPSDRYGRWQQDTEFILGGYSHFHTLFQYAPRPLLDFYLWSYSGMFQLTS</sequence>